<dbReference type="GO" id="GO:0102208">
    <property type="term" value="F:2-polyprenyl-6-hydroxyphenol methylase activity"/>
    <property type="evidence" value="ECO:0007669"/>
    <property type="project" value="UniProtKB-EC"/>
</dbReference>
<dbReference type="CDD" id="cd02440">
    <property type="entry name" value="AdoMet_MTases"/>
    <property type="match status" value="1"/>
</dbReference>
<dbReference type="InterPro" id="IPR029063">
    <property type="entry name" value="SAM-dependent_MTases_sf"/>
</dbReference>
<evidence type="ECO:0000313" key="3">
    <source>
        <dbReference type="Proteomes" id="UP001597641"/>
    </source>
</evidence>
<dbReference type="Pfam" id="PF08242">
    <property type="entry name" value="Methyltransf_12"/>
    <property type="match status" value="1"/>
</dbReference>
<dbReference type="InterPro" id="IPR013217">
    <property type="entry name" value="Methyltransf_12"/>
</dbReference>
<protein>
    <submittedName>
        <fullName evidence="2">Class I SAM-dependent methyltransferase</fullName>
        <ecNumber evidence="2">2.1.1.222</ecNumber>
        <ecNumber evidence="2">2.1.1.64</ecNumber>
    </submittedName>
</protein>
<dbReference type="Proteomes" id="UP001597641">
    <property type="component" value="Unassembled WGS sequence"/>
</dbReference>
<dbReference type="SUPFAM" id="SSF53335">
    <property type="entry name" value="S-adenosyl-L-methionine-dependent methyltransferases"/>
    <property type="match status" value="1"/>
</dbReference>
<keyword evidence="2" id="KW-0808">Transferase</keyword>
<evidence type="ECO:0000259" key="1">
    <source>
        <dbReference type="Pfam" id="PF08242"/>
    </source>
</evidence>
<accession>A0ABW6BXH3</accession>
<proteinExistence type="predicted"/>
<dbReference type="EC" id="2.1.1.64" evidence="2"/>
<evidence type="ECO:0000313" key="2">
    <source>
        <dbReference type="EMBL" id="MFD3001706.1"/>
    </source>
</evidence>
<keyword evidence="3" id="KW-1185">Reference proteome</keyword>
<dbReference type="GO" id="GO:0061542">
    <property type="term" value="F:3-demethylubiquinol 3-O-methyltransferase activity"/>
    <property type="evidence" value="ECO:0007669"/>
    <property type="project" value="UniProtKB-EC"/>
</dbReference>
<feature type="domain" description="Methyltransferase type 12" evidence="1">
    <location>
        <begin position="57"/>
        <end position="152"/>
    </location>
</feature>
<dbReference type="RefSeq" id="WP_377486079.1">
    <property type="nucleotide sequence ID" value="NZ_JBHUOX010000011.1"/>
</dbReference>
<dbReference type="GO" id="GO:0032259">
    <property type="term" value="P:methylation"/>
    <property type="evidence" value="ECO:0007669"/>
    <property type="project" value="UniProtKB-KW"/>
</dbReference>
<reference evidence="3" key="1">
    <citation type="journal article" date="2019" name="Int. J. Syst. Evol. Microbiol.">
        <title>The Global Catalogue of Microorganisms (GCM) 10K type strain sequencing project: providing services to taxonomists for standard genome sequencing and annotation.</title>
        <authorList>
            <consortium name="The Broad Institute Genomics Platform"/>
            <consortium name="The Broad Institute Genome Sequencing Center for Infectious Disease"/>
            <person name="Wu L."/>
            <person name="Ma J."/>
        </authorList>
    </citation>
    <scope>NUCLEOTIDE SEQUENCE [LARGE SCALE GENOMIC DNA]</scope>
    <source>
        <strain evidence="3">KCTC 23984</strain>
    </source>
</reference>
<name>A0ABW6BXH3_9BACT</name>
<dbReference type="EC" id="2.1.1.222" evidence="2"/>
<comment type="caution">
    <text evidence="2">The sequence shown here is derived from an EMBL/GenBank/DDBJ whole genome shotgun (WGS) entry which is preliminary data.</text>
</comment>
<dbReference type="Gene3D" id="3.40.50.150">
    <property type="entry name" value="Vaccinia Virus protein VP39"/>
    <property type="match status" value="1"/>
</dbReference>
<sequence>MEDYKHYFESNRQLWNKRTPLHRQSAFYNVDAFVAGQTSLNNIELEELGDVQGKALLHLQCHFGQDTLSWARQGANATGIDLSDASIEEARRLNQQLGLDAKFVQSNVYDLKENLQGQFDIVFTSYGTIGWLPDLEQWSDIINHFLKPGGTFYMVEFHPVAWMFDDDFKEIAYPYHNTYTPIVTETEQSYTDGSSHEKLTEYGWNHSLGEVVSSLTAKGLQLEFLHEFPYSPYNNFRHMEQGADGYWRIKHLGSKIPLLYSIKVNKPKN</sequence>
<dbReference type="EMBL" id="JBHUOX010000011">
    <property type="protein sequence ID" value="MFD3001706.1"/>
    <property type="molecule type" value="Genomic_DNA"/>
</dbReference>
<keyword evidence="2" id="KW-0489">Methyltransferase</keyword>
<gene>
    <name evidence="2" type="ORF">ACFS7Z_15140</name>
</gene>
<organism evidence="2 3">
    <name type="scientific">Pontibacter toksunensis</name>
    <dbReference type="NCBI Taxonomy" id="1332631"/>
    <lineage>
        <taxon>Bacteria</taxon>
        <taxon>Pseudomonadati</taxon>
        <taxon>Bacteroidota</taxon>
        <taxon>Cytophagia</taxon>
        <taxon>Cytophagales</taxon>
        <taxon>Hymenobacteraceae</taxon>
        <taxon>Pontibacter</taxon>
    </lineage>
</organism>